<protein>
    <submittedName>
        <fullName evidence="10">Uncharacterized protein</fullName>
    </submittedName>
</protein>
<keyword evidence="4 8" id="KW-0560">Oxidoreductase</keyword>
<dbReference type="GO" id="GO:0020037">
    <property type="term" value="F:heme binding"/>
    <property type="evidence" value="ECO:0007669"/>
    <property type="project" value="InterPro"/>
</dbReference>
<evidence type="ECO:0000256" key="8">
    <source>
        <dbReference type="RuleBase" id="RU000461"/>
    </source>
</evidence>
<dbReference type="InterPro" id="IPR036396">
    <property type="entry name" value="Cyt_P450_sf"/>
</dbReference>
<evidence type="ECO:0000256" key="4">
    <source>
        <dbReference type="ARBA" id="ARBA00023002"/>
    </source>
</evidence>
<sequence length="458" mass="52582">MTTFHRLASSVCLFCLKVIGYISNTMPLPKSGSIPSPCWVVRYMLQKAFGNDKLSKLEFLTQFYHNDGLFCLDNKIYIFDQKLAQSAINKLEKGAEHYLNDSPLKDTFLGSSQKSPETRRAVASLFRKTSIEERASWIFEDTKRMCSKIRLESLKSVNITNWSLRMALDIVGHVLFEIDLNALDGKQDDLLECMVTILHKCYALNEISVESEEFKRANESLDRITSNILQEALEKENTALQKSLVVQLYEACGFETAKDNMKLFLMAGTETTASSIPVIFSLLNDFPDIQQELRDEVENRWTEILTEPSTSLPKIESMMKEVLRLYPIAPFISRQNNVPVNLGNIYLDQHSDVIIFTWGIHRSPYHWKDSKVFKPFRFLGMESLQSNMYIPFGAGSRVCIGQHLAWIELRLVIANLLHEFRFSKNPATSDLKFVVDWVHAVVHPDKDMIFSLENVEHD</sequence>
<comment type="cofactor">
    <cofactor evidence="7">
        <name>heme</name>
        <dbReference type="ChEBI" id="CHEBI:30413"/>
    </cofactor>
</comment>
<evidence type="ECO:0000256" key="9">
    <source>
        <dbReference type="SAM" id="SignalP"/>
    </source>
</evidence>
<evidence type="ECO:0000256" key="6">
    <source>
        <dbReference type="ARBA" id="ARBA00023033"/>
    </source>
</evidence>
<evidence type="ECO:0000256" key="7">
    <source>
        <dbReference type="PIRSR" id="PIRSR602401-1"/>
    </source>
</evidence>
<dbReference type="PANTHER" id="PTHR24291:SF50">
    <property type="entry name" value="BIFUNCTIONAL ALBAFLAVENONE MONOOXYGENASE_TERPENE SYNTHASE"/>
    <property type="match status" value="1"/>
</dbReference>
<keyword evidence="2 7" id="KW-0349">Heme</keyword>
<evidence type="ECO:0000313" key="10">
    <source>
        <dbReference type="EMBL" id="VDI72209.1"/>
    </source>
</evidence>
<proteinExistence type="inferred from homology"/>
<keyword evidence="9" id="KW-0732">Signal</keyword>
<dbReference type="InterPro" id="IPR001128">
    <property type="entry name" value="Cyt_P450"/>
</dbReference>
<keyword evidence="3 7" id="KW-0479">Metal-binding</keyword>
<dbReference type="CDD" id="cd00302">
    <property type="entry name" value="cytochrome_P450"/>
    <property type="match status" value="1"/>
</dbReference>
<comment type="similarity">
    <text evidence="1 8">Belongs to the cytochrome P450 family.</text>
</comment>
<keyword evidence="11" id="KW-1185">Reference proteome</keyword>
<gene>
    <name evidence="10" type="ORF">MGAL_10B021446</name>
</gene>
<evidence type="ECO:0000256" key="2">
    <source>
        <dbReference type="ARBA" id="ARBA00022617"/>
    </source>
</evidence>
<keyword evidence="5 7" id="KW-0408">Iron</keyword>
<evidence type="ECO:0000256" key="1">
    <source>
        <dbReference type="ARBA" id="ARBA00010617"/>
    </source>
</evidence>
<dbReference type="Gene3D" id="1.10.630.10">
    <property type="entry name" value="Cytochrome P450"/>
    <property type="match status" value="1"/>
</dbReference>
<dbReference type="Proteomes" id="UP000596742">
    <property type="component" value="Unassembled WGS sequence"/>
</dbReference>
<dbReference type="GO" id="GO:0004497">
    <property type="term" value="F:monooxygenase activity"/>
    <property type="evidence" value="ECO:0007669"/>
    <property type="project" value="UniProtKB-KW"/>
</dbReference>
<evidence type="ECO:0000256" key="5">
    <source>
        <dbReference type="ARBA" id="ARBA00023004"/>
    </source>
</evidence>
<dbReference type="PANTHER" id="PTHR24291">
    <property type="entry name" value="CYTOCHROME P450 FAMILY 4"/>
    <property type="match status" value="1"/>
</dbReference>
<dbReference type="OrthoDB" id="1372046at2759"/>
<dbReference type="GO" id="GO:0005506">
    <property type="term" value="F:iron ion binding"/>
    <property type="evidence" value="ECO:0007669"/>
    <property type="project" value="InterPro"/>
</dbReference>
<evidence type="ECO:0000256" key="3">
    <source>
        <dbReference type="ARBA" id="ARBA00022723"/>
    </source>
</evidence>
<keyword evidence="6 8" id="KW-0503">Monooxygenase</keyword>
<feature type="signal peptide" evidence="9">
    <location>
        <begin position="1"/>
        <end position="20"/>
    </location>
</feature>
<comment type="caution">
    <text evidence="10">The sequence shown here is derived from an EMBL/GenBank/DDBJ whole genome shotgun (WGS) entry which is preliminary data.</text>
</comment>
<dbReference type="Pfam" id="PF00067">
    <property type="entry name" value="p450"/>
    <property type="match status" value="1"/>
</dbReference>
<dbReference type="SMR" id="A0A8B6H171"/>
<dbReference type="PRINTS" id="PR00463">
    <property type="entry name" value="EP450I"/>
</dbReference>
<feature type="chain" id="PRO_5032575594" evidence="9">
    <location>
        <begin position="21"/>
        <end position="458"/>
    </location>
</feature>
<dbReference type="SUPFAM" id="SSF48264">
    <property type="entry name" value="Cytochrome P450"/>
    <property type="match status" value="1"/>
</dbReference>
<reference evidence="10" key="1">
    <citation type="submission" date="2018-11" db="EMBL/GenBank/DDBJ databases">
        <authorList>
            <person name="Alioto T."/>
            <person name="Alioto T."/>
        </authorList>
    </citation>
    <scope>NUCLEOTIDE SEQUENCE</scope>
</reference>
<accession>A0A8B6H171</accession>
<dbReference type="EMBL" id="UYJE01009310">
    <property type="protein sequence ID" value="VDI72209.1"/>
    <property type="molecule type" value="Genomic_DNA"/>
</dbReference>
<dbReference type="InterPro" id="IPR050196">
    <property type="entry name" value="Cytochrome_P450_Monoox"/>
</dbReference>
<dbReference type="GO" id="GO:0016705">
    <property type="term" value="F:oxidoreductase activity, acting on paired donors, with incorporation or reduction of molecular oxygen"/>
    <property type="evidence" value="ECO:0007669"/>
    <property type="project" value="InterPro"/>
</dbReference>
<feature type="binding site" description="axial binding residue" evidence="7">
    <location>
        <position position="399"/>
    </location>
    <ligand>
        <name>heme</name>
        <dbReference type="ChEBI" id="CHEBI:30413"/>
    </ligand>
    <ligandPart>
        <name>Fe</name>
        <dbReference type="ChEBI" id="CHEBI:18248"/>
    </ligandPart>
</feature>
<dbReference type="InterPro" id="IPR017972">
    <property type="entry name" value="Cyt_P450_CS"/>
</dbReference>
<dbReference type="PROSITE" id="PS00086">
    <property type="entry name" value="CYTOCHROME_P450"/>
    <property type="match status" value="1"/>
</dbReference>
<evidence type="ECO:0000313" key="11">
    <source>
        <dbReference type="Proteomes" id="UP000596742"/>
    </source>
</evidence>
<dbReference type="PRINTS" id="PR00385">
    <property type="entry name" value="P450"/>
</dbReference>
<name>A0A8B6H171_MYTGA</name>
<dbReference type="InterPro" id="IPR002401">
    <property type="entry name" value="Cyt_P450_E_grp-I"/>
</dbReference>
<dbReference type="AlphaFoldDB" id="A0A8B6H171"/>
<organism evidence="10 11">
    <name type="scientific">Mytilus galloprovincialis</name>
    <name type="common">Mediterranean mussel</name>
    <dbReference type="NCBI Taxonomy" id="29158"/>
    <lineage>
        <taxon>Eukaryota</taxon>
        <taxon>Metazoa</taxon>
        <taxon>Spiralia</taxon>
        <taxon>Lophotrochozoa</taxon>
        <taxon>Mollusca</taxon>
        <taxon>Bivalvia</taxon>
        <taxon>Autobranchia</taxon>
        <taxon>Pteriomorphia</taxon>
        <taxon>Mytilida</taxon>
        <taxon>Mytiloidea</taxon>
        <taxon>Mytilidae</taxon>
        <taxon>Mytilinae</taxon>
        <taxon>Mytilus</taxon>
    </lineage>
</organism>